<name>A0A645FSB8_9ZZZZ</name>
<evidence type="ECO:0000256" key="3">
    <source>
        <dbReference type="ARBA" id="ARBA00023082"/>
    </source>
</evidence>
<keyword evidence="3" id="KW-0731">Sigma factor</keyword>
<evidence type="ECO:0000256" key="1">
    <source>
        <dbReference type="ARBA" id="ARBA00010641"/>
    </source>
</evidence>
<dbReference type="InterPro" id="IPR013325">
    <property type="entry name" value="RNA_pol_sigma_r2"/>
</dbReference>
<feature type="domain" description="RNA polymerase sigma factor 70 region 4 type 2" evidence="6">
    <location>
        <begin position="125"/>
        <end position="168"/>
    </location>
</feature>
<dbReference type="SUPFAM" id="SSF88946">
    <property type="entry name" value="Sigma2 domain of RNA polymerase sigma factors"/>
    <property type="match status" value="1"/>
</dbReference>
<keyword evidence="4" id="KW-0804">Transcription</keyword>
<feature type="domain" description="RNA polymerase sigma-70 region 2" evidence="5">
    <location>
        <begin position="24"/>
        <end position="91"/>
    </location>
</feature>
<evidence type="ECO:0000256" key="2">
    <source>
        <dbReference type="ARBA" id="ARBA00023015"/>
    </source>
</evidence>
<dbReference type="InterPro" id="IPR039425">
    <property type="entry name" value="RNA_pol_sigma-70-like"/>
</dbReference>
<dbReference type="GO" id="GO:0003677">
    <property type="term" value="F:DNA binding"/>
    <property type="evidence" value="ECO:0007669"/>
    <property type="project" value="InterPro"/>
</dbReference>
<dbReference type="PANTHER" id="PTHR43133">
    <property type="entry name" value="RNA POLYMERASE ECF-TYPE SIGMA FACTO"/>
    <property type="match status" value="1"/>
</dbReference>
<dbReference type="GO" id="GO:0016987">
    <property type="term" value="F:sigma factor activity"/>
    <property type="evidence" value="ECO:0007669"/>
    <property type="project" value="UniProtKB-KW"/>
</dbReference>
<sequence>MNLATLKKAMLSLKGGDISALETIYEETRRGVFTFVLPIVNNYQEAEDIMQSTYVRLYENIAQYDENKNPLNWILTIAKNLALTDLVKTKRETSCDFNDEIHTNDIVTNMPEIDTPIIDLANKILTEEEFHIVMLYVIGEYKHREIAEILSIPLGTVTWKYNNALKKLKVEIKKKGLEK</sequence>
<evidence type="ECO:0000256" key="4">
    <source>
        <dbReference type="ARBA" id="ARBA00023163"/>
    </source>
</evidence>
<dbReference type="Gene3D" id="1.10.1740.10">
    <property type="match status" value="1"/>
</dbReference>
<evidence type="ECO:0000313" key="7">
    <source>
        <dbReference type="EMBL" id="MPN16522.1"/>
    </source>
</evidence>
<dbReference type="EMBL" id="VSSQ01063492">
    <property type="protein sequence ID" value="MPN16522.1"/>
    <property type="molecule type" value="Genomic_DNA"/>
</dbReference>
<dbReference type="InterPro" id="IPR014284">
    <property type="entry name" value="RNA_pol_sigma-70_dom"/>
</dbReference>
<evidence type="ECO:0000259" key="6">
    <source>
        <dbReference type="Pfam" id="PF08281"/>
    </source>
</evidence>
<dbReference type="InterPro" id="IPR013324">
    <property type="entry name" value="RNA_pol_sigma_r3/r4-like"/>
</dbReference>
<comment type="caution">
    <text evidence="7">The sequence shown here is derived from an EMBL/GenBank/DDBJ whole genome shotgun (WGS) entry which is preliminary data.</text>
</comment>
<reference evidence="7" key="1">
    <citation type="submission" date="2019-08" db="EMBL/GenBank/DDBJ databases">
        <authorList>
            <person name="Kucharzyk K."/>
            <person name="Murdoch R.W."/>
            <person name="Higgins S."/>
            <person name="Loffler F."/>
        </authorList>
    </citation>
    <scope>NUCLEOTIDE SEQUENCE</scope>
</reference>
<organism evidence="7">
    <name type="scientific">bioreactor metagenome</name>
    <dbReference type="NCBI Taxonomy" id="1076179"/>
    <lineage>
        <taxon>unclassified sequences</taxon>
        <taxon>metagenomes</taxon>
        <taxon>ecological metagenomes</taxon>
    </lineage>
</organism>
<dbReference type="AlphaFoldDB" id="A0A645FSB8"/>
<dbReference type="InterPro" id="IPR013249">
    <property type="entry name" value="RNA_pol_sigma70_r4_t2"/>
</dbReference>
<dbReference type="PANTHER" id="PTHR43133:SF51">
    <property type="entry name" value="RNA POLYMERASE SIGMA FACTOR"/>
    <property type="match status" value="1"/>
</dbReference>
<accession>A0A645FSB8</accession>
<protein>
    <submittedName>
        <fullName evidence="7">ECF RNA polymerase sigma factor SigW</fullName>
    </submittedName>
</protein>
<dbReference type="NCBIfam" id="TIGR02937">
    <property type="entry name" value="sigma70-ECF"/>
    <property type="match status" value="1"/>
</dbReference>
<evidence type="ECO:0000259" key="5">
    <source>
        <dbReference type="Pfam" id="PF04542"/>
    </source>
</evidence>
<dbReference type="Pfam" id="PF08281">
    <property type="entry name" value="Sigma70_r4_2"/>
    <property type="match status" value="1"/>
</dbReference>
<keyword evidence="2" id="KW-0805">Transcription regulation</keyword>
<dbReference type="SUPFAM" id="SSF88659">
    <property type="entry name" value="Sigma3 and sigma4 domains of RNA polymerase sigma factors"/>
    <property type="match status" value="1"/>
</dbReference>
<comment type="similarity">
    <text evidence="1">Belongs to the sigma-70 factor family. ECF subfamily.</text>
</comment>
<dbReference type="Gene3D" id="1.10.10.10">
    <property type="entry name" value="Winged helix-like DNA-binding domain superfamily/Winged helix DNA-binding domain"/>
    <property type="match status" value="1"/>
</dbReference>
<gene>
    <name evidence="7" type="primary">sigW_85</name>
    <name evidence="7" type="ORF">SDC9_163866</name>
</gene>
<dbReference type="InterPro" id="IPR036388">
    <property type="entry name" value="WH-like_DNA-bd_sf"/>
</dbReference>
<dbReference type="GO" id="GO:0006352">
    <property type="term" value="P:DNA-templated transcription initiation"/>
    <property type="evidence" value="ECO:0007669"/>
    <property type="project" value="InterPro"/>
</dbReference>
<dbReference type="Pfam" id="PF04542">
    <property type="entry name" value="Sigma70_r2"/>
    <property type="match status" value="1"/>
</dbReference>
<dbReference type="InterPro" id="IPR007627">
    <property type="entry name" value="RNA_pol_sigma70_r2"/>
</dbReference>
<proteinExistence type="inferred from homology"/>